<comment type="caution">
    <text evidence="1">The sequence shown here is derived from an EMBL/GenBank/DDBJ whole genome shotgun (WGS) entry which is preliminary data.</text>
</comment>
<reference evidence="1 2" key="1">
    <citation type="journal article" date="2019" name="Environ. Microbiol.">
        <title>Species interactions and distinct microbial communities in high Arctic permafrost affected cryosols are associated with the CH4 and CO2 gas fluxes.</title>
        <authorList>
            <person name="Altshuler I."/>
            <person name="Hamel J."/>
            <person name="Turney S."/>
            <person name="Magnuson E."/>
            <person name="Levesque R."/>
            <person name="Greer C."/>
            <person name="Whyte L.G."/>
        </authorList>
    </citation>
    <scope>NUCLEOTIDE SEQUENCE [LARGE SCALE GENOMIC DNA]</scope>
    <source>
        <strain evidence="1 2">S06.C</strain>
    </source>
</reference>
<dbReference type="EMBL" id="RCZI01000001">
    <property type="protein sequence ID" value="TPG30257.1"/>
    <property type="molecule type" value="Genomic_DNA"/>
</dbReference>
<dbReference type="RefSeq" id="WP_140838142.1">
    <property type="nucleotide sequence ID" value="NZ_RCZI01000001.1"/>
</dbReference>
<dbReference type="AlphaFoldDB" id="A0A502DY66"/>
<proteinExistence type="predicted"/>
<name>A0A502DY66_9BURK</name>
<dbReference type="OrthoDB" id="6909980at2"/>
<gene>
    <name evidence="1" type="ORF">EAH82_01805</name>
</gene>
<dbReference type="Proteomes" id="UP000319212">
    <property type="component" value="Unassembled WGS sequence"/>
</dbReference>
<protein>
    <submittedName>
        <fullName evidence="1">Uncharacterized protein</fullName>
    </submittedName>
</protein>
<accession>A0A502DY66</accession>
<evidence type="ECO:0000313" key="2">
    <source>
        <dbReference type="Proteomes" id="UP000319212"/>
    </source>
</evidence>
<evidence type="ECO:0000313" key="1">
    <source>
        <dbReference type="EMBL" id="TPG30257.1"/>
    </source>
</evidence>
<organism evidence="1 2">
    <name type="scientific">Variovorax guangxiensis</name>
    <dbReference type="NCBI Taxonomy" id="1775474"/>
    <lineage>
        <taxon>Bacteria</taxon>
        <taxon>Pseudomonadati</taxon>
        <taxon>Pseudomonadota</taxon>
        <taxon>Betaproteobacteria</taxon>
        <taxon>Burkholderiales</taxon>
        <taxon>Comamonadaceae</taxon>
        <taxon>Variovorax</taxon>
    </lineage>
</organism>
<sequence>MADRVPNPIIPGNPRERTGTAGLMRRAFAEINRRYRGLARDVLAVFDRIPVYAANDDKGTEAPTLVRYGATPQVLDQTMVDLQAALERWINDGRVSGHVAWWSIYQEEAAQLGTAQSAANLGNLSAAYAAARSLETIVFSEPYRLRASIARVRSNEYWTGLTAQARSDLAGVIGRAGRRQEPEGRAH</sequence>